<evidence type="ECO:0000259" key="8">
    <source>
        <dbReference type="PROSITE" id="PS51352"/>
    </source>
</evidence>
<dbReference type="KEGG" id="azz:DEW08_23390"/>
<keyword evidence="5" id="KW-1015">Disulfide bond</keyword>
<dbReference type="AlphaFoldDB" id="A0A2S2CWX8"/>
<comment type="function">
    <text evidence="1">May be required for disulfide bond formation in some proteins.</text>
</comment>
<evidence type="ECO:0000256" key="5">
    <source>
        <dbReference type="ARBA" id="ARBA00023157"/>
    </source>
</evidence>
<dbReference type="OrthoDB" id="8478320at2"/>
<evidence type="ECO:0000313" key="10">
    <source>
        <dbReference type="Proteomes" id="UP000245629"/>
    </source>
</evidence>
<dbReference type="PANTHER" id="PTHR13887:SF14">
    <property type="entry name" value="DISULFIDE BOND FORMATION PROTEIN D"/>
    <property type="match status" value="1"/>
</dbReference>
<keyword evidence="6" id="KW-0676">Redox-active center</keyword>
<gene>
    <name evidence="9" type="ORF">DEW08_23390</name>
</gene>
<evidence type="ECO:0000256" key="1">
    <source>
        <dbReference type="ARBA" id="ARBA00003565"/>
    </source>
</evidence>
<dbReference type="EMBL" id="CP029356">
    <property type="protein sequence ID" value="AWK88979.1"/>
    <property type="molecule type" value="Genomic_DNA"/>
</dbReference>
<geneLocation type="plasmid" evidence="9 10">
    <name>unnamed1</name>
</geneLocation>
<keyword evidence="4" id="KW-0560">Oxidoreductase</keyword>
<dbReference type="Gene3D" id="3.40.30.10">
    <property type="entry name" value="Glutaredoxin"/>
    <property type="match status" value="1"/>
</dbReference>
<evidence type="ECO:0000256" key="3">
    <source>
        <dbReference type="ARBA" id="ARBA00022729"/>
    </source>
</evidence>
<dbReference type="PANTHER" id="PTHR13887">
    <property type="entry name" value="GLUTATHIONE S-TRANSFERASE KAPPA"/>
    <property type="match status" value="1"/>
</dbReference>
<accession>A0A2S2CWX8</accession>
<dbReference type="PROSITE" id="PS00194">
    <property type="entry name" value="THIOREDOXIN_1"/>
    <property type="match status" value="1"/>
</dbReference>
<dbReference type="InterPro" id="IPR017937">
    <property type="entry name" value="Thioredoxin_CS"/>
</dbReference>
<keyword evidence="3" id="KW-0732">Signal</keyword>
<dbReference type="GO" id="GO:0015036">
    <property type="term" value="F:disulfide oxidoreductase activity"/>
    <property type="evidence" value="ECO:0007669"/>
    <property type="project" value="UniProtKB-ARBA"/>
</dbReference>
<dbReference type="InterPro" id="IPR036249">
    <property type="entry name" value="Thioredoxin-like_sf"/>
</dbReference>
<dbReference type="InterPro" id="IPR013766">
    <property type="entry name" value="Thioredoxin_domain"/>
</dbReference>
<evidence type="ECO:0000256" key="6">
    <source>
        <dbReference type="ARBA" id="ARBA00023284"/>
    </source>
</evidence>
<dbReference type="PROSITE" id="PS51352">
    <property type="entry name" value="THIOREDOXIN_2"/>
    <property type="match status" value="1"/>
</dbReference>
<evidence type="ECO:0000256" key="4">
    <source>
        <dbReference type="ARBA" id="ARBA00023002"/>
    </source>
</evidence>
<name>A0A2S2CWX8_9PROT</name>
<reference evidence="10" key="1">
    <citation type="submission" date="2018-05" db="EMBL/GenBank/DDBJ databases">
        <title>Azospirillum thermophila sp. nov., a novel isolated from hot spring.</title>
        <authorList>
            <person name="Zhao Z."/>
        </authorList>
    </citation>
    <scope>NUCLEOTIDE SEQUENCE [LARGE SCALE GENOMIC DNA]</scope>
    <source>
        <strain evidence="10">CFH 70021</strain>
        <plasmid evidence="10">unnamed1</plasmid>
    </source>
</reference>
<protein>
    <submittedName>
        <fullName evidence="9">Disulfide bond formation protein DsbA</fullName>
    </submittedName>
</protein>
<dbReference type="InterPro" id="IPR012336">
    <property type="entry name" value="Thioredoxin-like_fold"/>
</dbReference>
<keyword evidence="10" id="KW-1185">Reference proteome</keyword>
<dbReference type="SUPFAM" id="SSF52833">
    <property type="entry name" value="Thioredoxin-like"/>
    <property type="match status" value="1"/>
</dbReference>
<feature type="domain" description="Thioredoxin" evidence="8">
    <location>
        <begin position="58"/>
        <end position="246"/>
    </location>
</feature>
<proteinExistence type="inferred from homology"/>
<feature type="region of interest" description="Disordered" evidence="7">
    <location>
        <begin position="1"/>
        <end position="26"/>
    </location>
</feature>
<evidence type="ECO:0000313" key="9">
    <source>
        <dbReference type="EMBL" id="AWK88979.1"/>
    </source>
</evidence>
<comment type="similarity">
    <text evidence="2">Belongs to the thioredoxin family. DsbA subfamily.</text>
</comment>
<dbReference type="Pfam" id="PF13462">
    <property type="entry name" value="Thioredoxin_4"/>
    <property type="match status" value="1"/>
</dbReference>
<organism evidence="9 10">
    <name type="scientific">Azospirillum thermophilum</name>
    <dbReference type="NCBI Taxonomy" id="2202148"/>
    <lineage>
        <taxon>Bacteria</taxon>
        <taxon>Pseudomonadati</taxon>
        <taxon>Pseudomonadota</taxon>
        <taxon>Alphaproteobacteria</taxon>
        <taxon>Rhodospirillales</taxon>
        <taxon>Azospirillaceae</taxon>
        <taxon>Azospirillum</taxon>
    </lineage>
</organism>
<keyword evidence="9" id="KW-0614">Plasmid</keyword>
<sequence>MPGPGTGSGCPLPGRRPFGYTSTSGREETNVNRKILGLAGLLATGLLASGLTGSVTPAAAQTAAPAATPSAADRLGDRVLGDPNAPVTILDYSSMTCPHCATFHTTVLPQIKEKYIDTGKVKLIFRDFPFDQAALRASQIARCAPAERYYPLLDVMFKNQGQWTRAADPAKALSQYGKLAGMSQQTIDSCIADKALEDSILTSRMTGEQQHKIEATPTFILNDGKERIEGAQSFETFAKAIDKLLK</sequence>
<evidence type="ECO:0000256" key="7">
    <source>
        <dbReference type="SAM" id="MobiDB-lite"/>
    </source>
</evidence>
<evidence type="ECO:0000256" key="2">
    <source>
        <dbReference type="ARBA" id="ARBA00005791"/>
    </source>
</evidence>
<dbReference type="Proteomes" id="UP000245629">
    <property type="component" value="Plasmid unnamed1"/>
</dbReference>